<dbReference type="PANTHER" id="PTHR20992">
    <property type="entry name" value="AT15442P-RELATED"/>
    <property type="match status" value="1"/>
</dbReference>
<dbReference type="PANTHER" id="PTHR20992:SF9">
    <property type="entry name" value="AT15442P-RELATED"/>
    <property type="match status" value="1"/>
</dbReference>
<gene>
    <name evidence="2" type="ORF">H4317_17290</name>
</gene>
<evidence type="ECO:0000256" key="1">
    <source>
        <dbReference type="SAM" id="Phobius"/>
    </source>
</evidence>
<sequence>MHRSLELTVPPAVTETLCQQLIELDEVISLSVLPGASRKPPGDIITVQVLNRGADEVLRRAGAAVAKPEDLSVSTAELSSIIAPAEGEKVLNDKDEAIWEEVEAGLRHQGRPTPNYVALMALGGIMAAIGLVSEPVPQAVAFIASSIIAPGFEPIAALPMGVVLKRWHVVWRGLRSTLIGYFLFILTAGLTMWLLVASGESSAAELMANPEVHSISQPTLKSLLISACGAAAGIVIIAAYRRSVIAGALIALILMPAAALIGAGVAVGISSLAVEGLIRFGIDVAFVLVLGFIVFYSKQKILHRRRPLE</sequence>
<keyword evidence="1" id="KW-0812">Transmembrane</keyword>
<feature type="transmembrane region" description="Helical" evidence="1">
    <location>
        <begin position="247"/>
        <end position="270"/>
    </location>
</feature>
<keyword evidence="1" id="KW-0472">Membrane</keyword>
<protein>
    <submittedName>
        <fullName evidence="2">DUF389 domain-containing protein</fullName>
    </submittedName>
</protein>
<dbReference type="InterPro" id="IPR005240">
    <property type="entry name" value="DUF389"/>
</dbReference>
<feature type="transmembrane region" description="Helical" evidence="1">
    <location>
        <begin position="176"/>
        <end position="199"/>
    </location>
</feature>
<evidence type="ECO:0000313" key="3">
    <source>
        <dbReference type="Proteomes" id="UP000515489"/>
    </source>
</evidence>
<dbReference type="AlphaFoldDB" id="A0A7G7W688"/>
<dbReference type="RefSeq" id="WP_185887802.1">
    <property type="nucleotide sequence ID" value="NZ_CP060202.1"/>
</dbReference>
<proteinExistence type="predicted"/>
<dbReference type="Pfam" id="PF04087">
    <property type="entry name" value="DUF389"/>
    <property type="match status" value="1"/>
</dbReference>
<dbReference type="EMBL" id="CP060202">
    <property type="protein sequence ID" value="QNH61881.1"/>
    <property type="molecule type" value="Genomic_DNA"/>
</dbReference>
<keyword evidence="3" id="KW-1185">Reference proteome</keyword>
<accession>A0A7G7W688</accession>
<feature type="transmembrane region" description="Helical" evidence="1">
    <location>
        <begin position="116"/>
        <end position="133"/>
    </location>
</feature>
<dbReference type="KEGG" id="hsk:H4317_17290"/>
<feature type="transmembrane region" description="Helical" evidence="1">
    <location>
        <begin position="276"/>
        <end position="296"/>
    </location>
</feature>
<keyword evidence="1" id="KW-1133">Transmembrane helix</keyword>
<reference evidence="2 3" key="1">
    <citation type="submission" date="2020-08" db="EMBL/GenBank/DDBJ databases">
        <title>Hymenobacter sp. S2-20-2 genome sequencing.</title>
        <authorList>
            <person name="Jin L."/>
        </authorList>
    </citation>
    <scope>NUCLEOTIDE SEQUENCE [LARGE SCALE GENOMIC DNA]</scope>
    <source>
        <strain evidence="2 3">S2-20-2</strain>
    </source>
</reference>
<feature type="transmembrane region" description="Helical" evidence="1">
    <location>
        <begin position="139"/>
        <end position="164"/>
    </location>
</feature>
<organism evidence="2 3">
    <name type="scientific">Hymenobacter sediminicola</name>
    <dbReference type="NCBI Taxonomy" id="2761579"/>
    <lineage>
        <taxon>Bacteria</taxon>
        <taxon>Pseudomonadati</taxon>
        <taxon>Bacteroidota</taxon>
        <taxon>Cytophagia</taxon>
        <taxon>Cytophagales</taxon>
        <taxon>Hymenobacteraceae</taxon>
        <taxon>Hymenobacter</taxon>
    </lineage>
</organism>
<dbReference type="Proteomes" id="UP000515489">
    <property type="component" value="Chromosome"/>
</dbReference>
<name>A0A7G7W688_9BACT</name>
<feature type="transmembrane region" description="Helical" evidence="1">
    <location>
        <begin position="219"/>
        <end position="240"/>
    </location>
</feature>
<evidence type="ECO:0000313" key="2">
    <source>
        <dbReference type="EMBL" id="QNH61881.1"/>
    </source>
</evidence>